<proteinExistence type="inferred from homology"/>
<dbReference type="AlphaFoldDB" id="D1AIF6"/>
<dbReference type="GO" id="GO:0016020">
    <property type="term" value="C:membrane"/>
    <property type="evidence" value="ECO:0007669"/>
    <property type="project" value="InterPro"/>
</dbReference>
<dbReference type="KEGG" id="str:Sterm_1682"/>
<dbReference type="HOGENOM" id="CLU_000604_1_2_0"/>
<dbReference type="GO" id="GO:0005524">
    <property type="term" value="F:ATP binding"/>
    <property type="evidence" value="ECO:0007669"/>
    <property type="project" value="UniProtKB-KW"/>
</dbReference>
<dbReference type="PANTHER" id="PTHR42711">
    <property type="entry name" value="ABC TRANSPORTER ATP-BINDING PROTEIN"/>
    <property type="match status" value="1"/>
</dbReference>
<keyword evidence="2" id="KW-0813">Transport</keyword>
<keyword evidence="4" id="KW-0067">ATP-binding</keyword>
<dbReference type="InterPro" id="IPR015856">
    <property type="entry name" value="ABC_transpr_CbiO/EcfA_su"/>
</dbReference>
<dbReference type="Gene3D" id="3.40.50.300">
    <property type="entry name" value="P-loop containing nucleotide triphosphate hydrolases"/>
    <property type="match status" value="1"/>
</dbReference>
<dbReference type="InterPro" id="IPR003593">
    <property type="entry name" value="AAA+_ATPase"/>
</dbReference>
<dbReference type="STRING" id="526218.Sterm_1682"/>
<dbReference type="InterPro" id="IPR027417">
    <property type="entry name" value="P-loop_NTPase"/>
</dbReference>
<dbReference type="Pfam" id="PF00005">
    <property type="entry name" value="ABC_tran"/>
    <property type="match status" value="1"/>
</dbReference>
<evidence type="ECO:0000313" key="7">
    <source>
        <dbReference type="Proteomes" id="UP000000845"/>
    </source>
</evidence>
<dbReference type="CDD" id="cd03225">
    <property type="entry name" value="ABC_cobalt_CbiO_domain1"/>
    <property type="match status" value="1"/>
</dbReference>
<dbReference type="SUPFAM" id="SSF52540">
    <property type="entry name" value="P-loop containing nucleoside triphosphate hydrolases"/>
    <property type="match status" value="1"/>
</dbReference>
<dbReference type="RefSeq" id="WP_012861136.1">
    <property type="nucleotide sequence ID" value="NC_013517.1"/>
</dbReference>
<evidence type="ECO:0000256" key="3">
    <source>
        <dbReference type="ARBA" id="ARBA00022741"/>
    </source>
</evidence>
<comment type="similarity">
    <text evidence="1">Belongs to the ABC transporter superfamily.</text>
</comment>
<evidence type="ECO:0000259" key="5">
    <source>
        <dbReference type="PROSITE" id="PS50893"/>
    </source>
</evidence>
<dbReference type="InterPro" id="IPR050763">
    <property type="entry name" value="ABC_transporter_ATP-binding"/>
</dbReference>
<reference evidence="7" key="1">
    <citation type="submission" date="2009-09" db="EMBL/GenBank/DDBJ databases">
        <title>The complete chromosome of Sebaldella termitidis ATCC 33386.</title>
        <authorList>
            <consortium name="US DOE Joint Genome Institute (JGI-PGF)"/>
            <person name="Lucas S."/>
            <person name="Copeland A."/>
            <person name="Lapidus A."/>
            <person name="Glavina del Rio T."/>
            <person name="Dalin E."/>
            <person name="Tice H."/>
            <person name="Bruce D."/>
            <person name="Goodwin L."/>
            <person name="Pitluck S."/>
            <person name="Kyrpides N."/>
            <person name="Mavromatis K."/>
            <person name="Ivanova N."/>
            <person name="Mikhailova N."/>
            <person name="Sims D."/>
            <person name="Meincke L."/>
            <person name="Brettin T."/>
            <person name="Detter J.C."/>
            <person name="Han C."/>
            <person name="Larimer F."/>
            <person name="Land M."/>
            <person name="Hauser L."/>
            <person name="Markowitz V."/>
            <person name="Cheng J.F."/>
            <person name="Hugenholtz P."/>
            <person name="Woyke T."/>
            <person name="Wu D."/>
            <person name="Eisen J.A."/>
        </authorList>
    </citation>
    <scope>NUCLEOTIDE SEQUENCE [LARGE SCALE GENOMIC DNA]</scope>
    <source>
        <strain evidence="7">ATCC 33386 / NCTC 11300</strain>
    </source>
</reference>
<dbReference type="EMBL" id="CP001739">
    <property type="protein sequence ID" value="ACZ08540.1"/>
    <property type="molecule type" value="Genomic_DNA"/>
</dbReference>
<evidence type="ECO:0000256" key="2">
    <source>
        <dbReference type="ARBA" id="ARBA00022448"/>
    </source>
</evidence>
<protein>
    <submittedName>
        <fullName evidence="6">ABC transporter related protein</fullName>
    </submittedName>
</protein>
<dbReference type="GO" id="GO:0016887">
    <property type="term" value="F:ATP hydrolysis activity"/>
    <property type="evidence" value="ECO:0007669"/>
    <property type="project" value="InterPro"/>
</dbReference>
<organism evidence="6 7">
    <name type="scientific">Sebaldella termitidis (strain ATCC 33386 / NCTC 11300)</name>
    <dbReference type="NCBI Taxonomy" id="526218"/>
    <lineage>
        <taxon>Bacteria</taxon>
        <taxon>Fusobacteriati</taxon>
        <taxon>Fusobacteriota</taxon>
        <taxon>Fusobacteriia</taxon>
        <taxon>Fusobacteriales</taxon>
        <taxon>Leptotrichiaceae</taxon>
        <taxon>Sebaldella</taxon>
    </lineage>
</organism>
<feature type="domain" description="ABC transporter" evidence="5">
    <location>
        <begin position="3"/>
        <end position="227"/>
    </location>
</feature>
<dbReference type="GO" id="GO:0055085">
    <property type="term" value="P:transmembrane transport"/>
    <property type="evidence" value="ECO:0007669"/>
    <property type="project" value="InterPro"/>
</dbReference>
<sequence>MNIKIKYAKKRYDDKIVLDVENIDIKSNNIYAVVGMNGSGKSTLINGMAGVEEFSECSITYDGKQFEEVKDNISLMLQNFYIFNDTVRNNILLPVKYSKKKIDFQKNLEKYMKFFNLEPLLDKNARKLSGGEKTKTALLRALIRNTDLVILDEPTNNMDVDGIKAVEELIMYLKEEGKTVILITHNIMQVERTADYVLFIDKGRVVECVERKNIKNIFDNLSLKEILKVL</sequence>
<dbReference type="PANTHER" id="PTHR42711:SF5">
    <property type="entry name" value="ABC TRANSPORTER ATP-BINDING PROTEIN NATA"/>
    <property type="match status" value="1"/>
</dbReference>
<keyword evidence="3" id="KW-0547">Nucleotide-binding</keyword>
<dbReference type="SMART" id="SM00382">
    <property type="entry name" value="AAA"/>
    <property type="match status" value="1"/>
</dbReference>
<gene>
    <name evidence="6" type="ordered locus">Sterm_1682</name>
</gene>
<evidence type="ECO:0000313" key="6">
    <source>
        <dbReference type="EMBL" id="ACZ08540.1"/>
    </source>
</evidence>
<dbReference type="InterPro" id="IPR003439">
    <property type="entry name" value="ABC_transporter-like_ATP-bd"/>
</dbReference>
<dbReference type="PROSITE" id="PS50893">
    <property type="entry name" value="ABC_TRANSPORTER_2"/>
    <property type="match status" value="1"/>
</dbReference>
<dbReference type="Proteomes" id="UP000000845">
    <property type="component" value="Chromosome"/>
</dbReference>
<dbReference type="eggNOG" id="COG1122">
    <property type="taxonomic scope" value="Bacteria"/>
</dbReference>
<reference evidence="6 7" key="2">
    <citation type="journal article" date="2010" name="Stand. Genomic Sci.">
        <title>Complete genome sequence of Sebaldella termitidis type strain (NCTC 11300).</title>
        <authorList>
            <person name="Harmon-Smith M."/>
            <person name="Celia L."/>
            <person name="Chertkov O."/>
            <person name="Lapidus A."/>
            <person name="Copeland A."/>
            <person name="Glavina Del Rio T."/>
            <person name="Nolan M."/>
            <person name="Lucas S."/>
            <person name="Tice H."/>
            <person name="Cheng J.F."/>
            <person name="Han C."/>
            <person name="Detter J.C."/>
            <person name="Bruce D."/>
            <person name="Goodwin L."/>
            <person name="Pitluck S."/>
            <person name="Pati A."/>
            <person name="Liolios K."/>
            <person name="Ivanova N."/>
            <person name="Mavromatis K."/>
            <person name="Mikhailova N."/>
            <person name="Chen A."/>
            <person name="Palaniappan K."/>
            <person name="Land M."/>
            <person name="Hauser L."/>
            <person name="Chang Y.J."/>
            <person name="Jeffries C.D."/>
            <person name="Brettin T."/>
            <person name="Goker M."/>
            <person name="Beck B."/>
            <person name="Bristow J."/>
            <person name="Eisen J.A."/>
            <person name="Markowitz V."/>
            <person name="Hugenholtz P."/>
            <person name="Kyrpides N.C."/>
            <person name="Klenk H.P."/>
            <person name="Chen F."/>
        </authorList>
    </citation>
    <scope>NUCLEOTIDE SEQUENCE [LARGE SCALE GENOMIC DNA]</scope>
    <source>
        <strain evidence="7">ATCC 33386 / NCTC 11300</strain>
    </source>
</reference>
<evidence type="ECO:0000256" key="1">
    <source>
        <dbReference type="ARBA" id="ARBA00005417"/>
    </source>
</evidence>
<name>D1AIF6_SEBTE</name>
<keyword evidence="7" id="KW-1185">Reference proteome</keyword>
<evidence type="ECO:0000256" key="4">
    <source>
        <dbReference type="ARBA" id="ARBA00022840"/>
    </source>
</evidence>
<accession>D1AIF6</accession>